<dbReference type="SUPFAM" id="SSF55073">
    <property type="entry name" value="Nucleotide cyclase"/>
    <property type="match status" value="1"/>
</dbReference>
<dbReference type="PROSITE" id="PS50883">
    <property type="entry name" value="EAL"/>
    <property type="match status" value="1"/>
</dbReference>
<dbReference type="InterPro" id="IPR035919">
    <property type="entry name" value="EAL_sf"/>
</dbReference>
<evidence type="ECO:0000313" key="6">
    <source>
        <dbReference type="Proteomes" id="UP000199800"/>
    </source>
</evidence>
<dbReference type="PROSITE" id="PS50887">
    <property type="entry name" value="GGDEF"/>
    <property type="match status" value="1"/>
</dbReference>
<dbReference type="InterPro" id="IPR043128">
    <property type="entry name" value="Rev_trsase/Diguanyl_cyclase"/>
</dbReference>
<feature type="coiled-coil region" evidence="1">
    <location>
        <begin position="42"/>
        <end position="90"/>
    </location>
</feature>
<feature type="transmembrane region" description="Helical" evidence="2">
    <location>
        <begin position="200"/>
        <end position="223"/>
    </location>
</feature>
<accession>A0A1H9ZUI7</accession>
<evidence type="ECO:0000256" key="2">
    <source>
        <dbReference type="SAM" id="Phobius"/>
    </source>
</evidence>
<dbReference type="OrthoDB" id="9805474at2"/>
<dbReference type="FunFam" id="3.20.20.450:FF:000001">
    <property type="entry name" value="Cyclic di-GMP phosphodiesterase yahA"/>
    <property type="match status" value="1"/>
</dbReference>
<dbReference type="SMART" id="SM00267">
    <property type="entry name" value="GGDEF"/>
    <property type="match status" value="1"/>
</dbReference>
<dbReference type="Proteomes" id="UP000199800">
    <property type="component" value="Unassembled WGS sequence"/>
</dbReference>
<evidence type="ECO:0000259" key="3">
    <source>
        <dbReference type="PROSITE" id="PS50883"/>
    </source>
</evidence>
<dbReference type="AlphaFoldDB" id="A0A1H9ZUI7"/>
<dbReference type="InterPro" id="IPR001633">
    <property type="entry name" value="EAL_dom"/>
</dbReference>
<name>A0A1H9ZUI7_9FIRM</name>
<dbReference type="EMBL" id="FOHN01000004">
    <property type="protein sequence ID" value="SES84497.1"/>
    <property type="molecule type" value="Genomic_DNA"/>
</dbReference>
<keyword evidence="1" id="KW-0175">Coiled coil</keyword>
<evidence type="ECO:0000313" key="5">
    <source>
        <dbReference type="EMBL" id="SES84497.1"/>
    </source>
</evidence>
<dbReference type="Pfam" id="PF00563">
    <property type="entry name" value="EAL"/>
    <property type="match status" value="1"/>
</dbReference>
<keyword evidence="2" id="KW-1133">Transmembrane helix</keyword>
<keyword evidence="2" id="KW-0472">Membrane</keyword>
<evidence type="ECO:0000259" key="4">
    <source>
        <dbReference type="PROSITE" id="PS50887"/>
    </source>
</evidence>
<dbReference type="CDD" id="cd01948">
    <property type="entry name" value="EAL"/>
    <property type="match status" value="1"/>
</dbReference>
<dbReference type="SUPFAM" id="SSF141868">
    <property type="entry name" value="EAL domain-like"/>
    <property type="match status" value="1"/>
</dbReference>
<sequence>MDKRGLLFLAAVIDVMYVDILALILIILVIAMAVLLMNVRKRNIAEREAKAAKRKLEENYIELEEAYKKAESAQIELARKYEELKQSEERNKKLAHIDYLTDLPNRISFSEKLEQIMAAIEKDGQIAIMYIDLDNFKNINDVLGHSYGDELLIDVTDRMKQVLDENDYFARFGGDEFIVLTKNIQCTDLYEEKIRKIQNLFTYPFVLSMREFFITISIGIAFAPKDGKTPQMLIKNVDAAMYSAKAMGKNTYCYYDETINSSLLSRIELQSELRNALQNDEFQVFYQAQVDLSYDRIVGFEALVRWAHPEKGIITPDGFVQIAEETGLIVPIGKWVLFEACRQLKRWDEEGFHDISIAVNLSARQFKDADIVEMVQEAIEETKIEPGRLDLEITESIAIENMDYTIQIIKQLKEVGVTFSLDDFGTGYSSVNYLKNLPVNHLKIDKSFLERVNENTSDQQIVSTIIRLAKTLDLAVIAEGVENSGQVAFLKSAHCNQAQGYLYSRPIPAQEAGTLLENFKNRTLKEKYL</sequence>
<dbReference type="Gene3D" id="3.30.70.270">
    <property type="match status" value="1"/>
</dbReference>
<dbReference type="InterPro" id="IPR000160">
    <property type="entry name" value="GGDEF_dom"/>
</dbReference>
<feature type="domain" description="GGDEF" evidence="4">
    <location>
        <begin position="124"/>
        <end position="257"/>
    </location>
</feature>
<dbReference type="STRING" id="29364.SAMN04487772_10490"/>
<evidence type="ECO:0000256" key="1">
    <source>
        <dbReference type="SAM" id="Coils"/>
    </source>
</evidence>
<dbReference type="SMART" id="SM00052">
    <property type="entry name" value="EAL"/>
    <property type="match status" value="1"/>
</dbReference>
<dbReference type="InterPro" id="IPR029787">
    <property type="entry name" value="Nucleotide_cyclase"/>
</dbReference>
<keyword evidence="2" id="KW-0812">Transmembrane</keyword>
<organism evidence="5 6">
    <name type="scientific">[Clostridium] polysaccharolyticum</name>
    <dbReference type="NCBI Taxonomy" id="29364"/>
    <lineage>
        <taxon>Bacteria</taxon>
        <taxon>Bacillati</taxon>
        <taxon>Bacillota</taxon>
        <taxon>Clostridia</taxon>
        <taxon>Lachnospirales</taxon>
        <taxon>Lachnospiraceae</taxon>
    </lineage>
</organism>
<keyword evidence="6" id="KW-1185">Reference proteome</keyword>
<dbReference type="PANTHER" id="PTHR44757:SF2">
    <property type="entry name" value="BIOFILM ARCHITECTURE MAINTENANCE PROTEIN MBAA"/>
    <property type="match status" value="1"/>
</dbReference>
<protein>
    <submittedName>
        <fullName evidence="5">Diguanylate cyclase (GGDEF) domain-containing protein</fullName>
    </submittedName>
</protein>
<dbReference type="Gene3D" id="3.20.20.450">
    <property type="entry name" value="EAL domain"/>
    <property type="match status" value="1"/>
</dbReference>
<dbReference type="InterPro" id="IPR052155">
    <property type="entry name" value="Biofilm_reg_signaling"/>
</dbReference>
<feature type="domain" description="EAL" evidence="3">
    <location>
        <begin position="266"/>
        <end position="520"/>
    </location>
</feature>
<gene>
    <name evidence="5" type="ORF">SAMN04487772_10490</name>
</gene>
<feature type="transmembrane region" description="Helical" evidence="2">
    <location>
        <begin position="6"/>
        <end position="37"/>
    </location>
</feature>
<dbReference type="RefSeq" id="WP_092476624.1">
    <property type="nucleotide sequence ID" value="NZ_FOHN01000004.1"/>
</dbReference>
<reference evidence="5 6" key="1">
    <citation type="submission" date="2016-10" db="EMBL/GenBank/DDBJ databases">
        <authorList>
            <person name="de Groot N.N."/>
        </authorList>
    </citation>
    <scope>NUCLEOTIDE SEQUENCE [LARGE SCALE GENOMIC DNA]</scope>
    <source>
        <strain evidence="5 6">DSM 1801</strain>
    </source>
</reference>
<dbReference type="PANTHER" id="PTHR44757">
    <property type="entry name" value="DIGUANYLATE CYCLASE DGCP"/>
    <property type="match status" value="1"/>
</dbReference>
<proteinExistence type="predicted"/>
<dbReference type="Pfam" id="PF00990">
    <property type="entry name" value="GGDEF"/>
    <property type="match status" value="1"/>
</dbReference>
<dbReference type="NCBIfam" id="TIGR00254">
    <property type="entry name" value="GGDEF"/>
    <property type="match status" value="1"/>
</dbReference>
<dbReference type="CDD" id="cd01949">
    <property type="entry name" value="GGDEF"/>
    <property type="match status" value="1"/>
</dbReference>